<evidence type="ECO:0000313" key="2">
    <source>
        <dbReference type="EMBL" id="KAK7019604.1"/>
    </source>
</evidence>
<reference evidence="2 3" key="1">
    <citation type="journal article" date="2024" name="J Genomics">
        <title>Draft genome sequencing and assembly of Favolaschia claudopus CIRM-BRFM 2984 isolated from oak limbs.</title>
        <authorList>
            <person name="Navarro D."/>
            <person name="Drula E."/>
            <person name="Chaduli D."/>
            <person name="Cazenave R."/>
            <person name="Ahrendt S."/>
            <person name="Wang J."/>
            <person name="Lipzen A."/>
            <person name="Daum C."/>
            <person name="Barry K."/>
            <person name="Grigoriev I.V."/>
            <person name="Favel A."/>
            <person name="Rosso M.N."/>
            <person name="Martin F."/>
        </authorList>
    </citation>
    <scope>NUCLEOTIDE SEQUENCE [LARGE SCALE GENOMIC DNA]</scope>
    <source>
        <strain evidence="2 3">CIRM-BRFM 2984</strain>
    </source>
</reference>
<gene>
    <name evidence="2" type="ORF">R3P38DRAFT_3398370</name>
</gene>
<feature type="compositionally biased region" description="Low complexity" evidence="1">
    <location>
        <begin position="249"/>
        <end position="259"/>
    </location>
</feature>
<evidence type="ECO:0000256" key="1">
    <source>
        <dbReference type="SAM" id="MobiDB-lite"/>
    </source>
</evidence>
<name>A0AAW0B1L4_9AGAR</name>
<feature type="compositionally biased region" description="Polar residues" evidence="1">
    <location>
        <begin position="1"/>
        <end position="28"/>
    </location>
</feature>
<feature type="region of interest" description="Disordered" evidence="1">
    <location>
        <begin position="168"/>
        <end position="266"/>
    </location>
</feature>
<sequence length="374" mass="40319">MARTKNPTGPSATAGNSTPSQTSSQPNADWSKPEIHAMLDHLILPRVKAQAGDGGLFPMTVFTEVSAVLAPLHQKGGLKTAKVCHNKYTQLRGTSKVVEHVAGNSGWAWSDEHGACIDDTTKSTWDDYVRAHPKAKPFRNRGWEFRDKMLKLMPVRITGAHVYRGTAGAPATLVSDDEEEEEENDGGNDEDGEGDAGRGASPPWDMSGFESQGPPRSSPSTGGARTSELSDKDSTPQTPAPSQGKKCSAATPVAPTPVVKKPRGAPGAAAMDKLATSIVGFGEDLRFALAPPEAAGGLQPSPRRKMDAIVRAQELEASWLPTDQLIRFINILKADRDAVDTYSALKIEELRKAWVRNQLGIEFEFDQDWLNNLS</sequence>
<organism evidence="2 3">
    <name type="scientific">Favolaschia claudopus</name>
    <dbReference type="NCBI Taxonomy" id="2862362"/>
    <lineage>
        <taxon>Eukaryota</taxon>
        <taxon>Fungi</taxon>
        <taxon>Dikarya</taxon>
        <taxon>Basidiomycota</taxon>
        <taxon>Agaricomycotina</taxon>
        <taxon>Agaricomycetes</taxon>
        <taxon>Agaricomycetidae</taxon>
        <taxon>Agaricales</taxon>
        <taxon>Marasmiineae</taxon>
        <taxon>Mycenaceae</taxon>
        <taxon>Favolaschia</taxon>
    </lineage>
</organism>
<evidence type="ECO:0000313" key="3">
    <source>
        <dbReference type="Proteomes" id="UP001362999"/>
    </source>
</evidence>
<feature type="compositionally biased region" description="Polar residues" evidence="1">
    <location>
        <begin position="214"/>
        <end position="224"/>
    </location>
</feature>
<keyword evidence="3" id="KW-1185">Reference proteome</keyword>
<dbReference type="AlphaFoldDB" id="A0AAW0B1L4"/>
<feature type="compositionally biased region" description="Acidic residues" evidence="1">
    <location>
        <begin position="175"/>
        <end position="194"/>
    </location>
</feature>
<accession>A0AAW0B1L4</accession>
<dbReference type="EMBL" id="JAWWNJ010000043">
    <property type="protein sequence ID" value="KAK7019604.1"/>
    <property type="molecule type" value="Genomic_DNA"/>
</dbReference>
<evidence type="ECO:0008006" key="4">
    <source>
        <dbReference type="Google" id="ProtNLM"/>
    </source>
</evidence>
<feature type="region of interest" description="Disordered" evidence="1">
    <location>
        <begin position="1"/>
        <end position="30"/>
    </location>
</feature>
<comment type="caution">
    <text evidence="2">The sequence shown here is derived from an EMBL/GenBank/DDBJ whole genome shotgun (WGS) entry which is preliminary data.</text>
</comment>
<dbReference type="Proteomes" id="UP001362999">
    <property type="component" value="Unassembled WGS sequence"/>
</dbReference>
<proteinExistence type="predicted"/>
<protein>
    <recommendedName>
        <fullName evidence="4">Myb/SANT-like domain-containing protein</fullName>
    </recommendedName>
</protein>